<keyword evidence="2" id="KW-0813">Transport</keyword>
<accession>A0A2T3QPD2</accession>
<reference evidence="8 9" key="1">
    <citation type="submission" date="2018-06" db="EMBL/GenBank/DDBJ databases">
        <authorList>
            <consortium name="Pathogen Informatics"/>
            <person name="Doyle S."/>
        </authorList>
    </citation>
    <scope>NUCLEOTIDE SEQUENCE [LARGE SCALE GENOMIC DNA]</scope>
    <source>
        <strain evidence="8 9">NCTC11647</strain>
    </source>
</reference>
<evidence type="ECO:0000256" key="2">
    <source>
        <dbReference type="ARBA" id="ARBA00022448"/>
    </source>
</evidence>
<evidence type="ECO:0000313" key="8">
    <source>
        <dbReference type="EMBL" id="SPY27976.1"/>
    </source>
</evidence>
<dbReference type="Pfam" id="PF07690">
    <property type="entry name" value="MFS_1"/>
    <property type="match status" value="1"/>
</dbReference>
<keyword evidence="4" id="KW-0812">Transmembrane</keyword>
<dbReference type="Proteomes" id="UP000251647">
    <property type="component" value="Unassembled WGS sequence"/>
</dbReference>
<dbReference type="CDD" id="cd06173">
    <property type="entry name" value="MFS_MefA_like"/>
    <property type="match status" value="1"/>
</dbReference>
<dbReference type="OrthoDB" id="9803968at2"/>
<proteinExistence type="predicted"/>
<organism evidence="8 9">
    <name type="scientific">Photobacterium damselae</name>
    <dbReference type="NCBI Taxonomy" id="38293"/>
    <lineage>
        <taxon>Bacteria</taxon>
        <taxon>Pseudomonadati</taxon>
        <taxon>Pseudomonadota</taxon>
        <taxon>Gammaproteobacteria</taxon>
        <taxon>Vibrionales</taxon>
        <taxon>Vibrionaceae</taxon>
        <taxon>Photobacterium</taxon>
    </lineage>
</organism>
<dbReference type="SUPFAM" id="SSF69593">
    <property type="entry name" value="Glycerol-3-phosphate (1)-acyltransferase"/>
    <property type="match status" value="1"/>
</dbReference>
<dbReference type="AlphaFoldDB" id="A0A2T3QPD2"/>
<dbReference type="Gene3D" id="1.20.1250.20">
    <property type="entry name" value="MFS general substrate transporter like domains"/>
    <property type="match status" value="1"/>
</dbReference>
<name>A0A2T3QPD2_PHODM</name>
<evidence type="ECO:0000256" key="6">
    <source>
        <dbReference type="ARBA" id="ARBA00023136"/>
    </source>
</evidence>
<gene>
    <name evidence="8" type="primary">lplT_1</name>
    <name evidence="8" type="ORF">NCTC11647_01045</name>
</gene>
<evidence type="ECO:0000259" key="7">
    <source>
        <dbReference type="SMART" id="SM00563"/>
    </source>
</evidence>
<dbReference type="CDD" id="cd07989">
    <property type="entry name" value="LPLAT_AGPAT-like"/>
    <property type="match status" value="1"/>
</dbReference>
<dbReference type="PANTHER" id="PTHR43266">
    <property type="entry name" value="MACROLIDE-EFFLUX PROTEIN"/>
    <property type="match status" value="1"/>
</dbReference>
<protein>
    <submittedName>
        <fullName evidence="8">Lysophospholipid transporter lplT</fullName>
    </submittedName>
</protein>
<evidence type="ECO:0000256" key="5">
    <source>
        <dbReference type="ARBA" id="ARBA00022989"/>
    </source>
</evidence>
<keyword evidence="3" id="KW-1003">Cell membrane</keyword>
<dbReference type="GO" id="GO:0016746">
    <property type="term" value="F:acyltransferase activity"/>
    <property type="evidence" value="ECO:0007669"/>
    <property type="project" value="InterPro"/>
</dbReference>
<dbReference type="RefSeq" id="WP_005299802.1">
    <property type="nucleotide sequence ID" value="NZ_PYOG01000001.1"/>
</dbReference>
<dbReference type="Pfam" id="PF01553">
    <property type="entry name" value="Acyltransferase"/>
    <property type="match status" value="1"/>
</dbReference>
<evidence type="ECO:0000256" key="1">
    <source>
        <dbReference type="ARBA" id="ARBA00004651"/>
    </source>
</evidence>
<dbReference type="PANTHER" id="PTHR43266:SF2">
    <property type="entry name" value="MAJOR FACILITATOR SUPERFAMILY (MFS) PROFILE DOMAIN-CONTAINING PROTEIN"/>
    <property type="match status" value="1"/>
</dbReference>
<evidence type="ECO:0000256" key="4">
    <source>
        <dbReference type="ARBA" id="ARBA00022692"/>
    </source>
</evidence>
<sequence length="633" mass="70124">MSQFSLMKKRHFLPYFLTQALGAFNDNLFKNILLLFVVFSALYSQQHSTMLVNVAAGLFILPFFLLSPIGGQLADKYEKSRLIRIIKACEIVIMTFAAGALWLQSVPAMLLALFLTGAQSAFFGPVKFALLPQHLSEKEIVGGNALVEMGTFIAILGGTLYAGYLFEYSHNVALVAGGSVVILSILGYLSSRAIPYAAANNPNLVINWNPITQVTKTYKAAKANRTVFLSILAISWFWFLGATYLTQLPNFSKLFISAEPKYVSLLLTLFSIGIALGSLACEKLSNHHIELGIIPIGALGISIFGIEFYFAAQHIAISDSMTVWGFITNNLRLVMDLILISAFSAIYVVPLNALIQERSDKESRAQVIAANNVMNAFFMVFSAAVSILMLSVFKLSIPQFLLVVAVVNIFVTLYVFAQVQEFLVRFVVWVVTHIMYRIKVKGTENIPSEGAAVLVCNHVSYVDALLIAATCNRPVRFVMDKDIANMPVMKYFFRWAKTIPICAAGKSPSIYKKAFKTIAEDLEAGEIVCIFPEGKLTWSGELNEFRRGIERIIEQTPVPVIPMGLKGVWGSFFSHEGGRAFTTRPKRFWSKLEVVVDKPVAPQHVSAPMLQEIVQELVYGQPSLQQDMLSTPE</sequence>
<feature type="domain" description="Phospholipid/glycerol acyltransferase" evidence="7">
    <location>
        <begin position="452"/>
        <end position="568"/>
    </location>
</feature>
<dbReference type="GO" id="GO:0005886">
    <property type="term" value="C:plasma membrane"/>
    <property type="evidence" value="ECO:0007669"/>
    <property type="project" value="UniProtKB-SubCell"/>
</dbReference>
<dbReference type="InterPro" id="IPR036259">
    <property type="entry name" value="MFS_trans_sf"/>
</dbReference>
<comment type="subcellular location">
    <subcellularLocation>
        <location evidence="1">Cell membrane</location>
        <topology evidence="1">Multi-pass membrane protein</topology>
    </subcellularLocation>
</comment>
<dbReference type="GO" id="GO:0022857">
    <property type="term" value="F:transmembrane transporter activity"/>
    <property type="evidence" value="ECO:0007669"/>
    <property type="project" value="InterPro"/>
</dbReference>
<dbReference type="EMBL" id="UATL01000001">
    <property type="protein sequence ID" value="SPY27976.1"/>
    <property type="molecule type" value="Genomic_DNA"/>
</dbReference>
<dbReference type="InterPro" id="IPR011701">
    <property type="entry name" value="MFS"/>
</dbReference>
<keyword evidence="5" id="KW-1133">Transmembrane helix</keyword>
<evidence type="ECO:0000256" key="3">
    <source>
        <dbReference type="ARBA" id="ARBA00022475"/>
    </source>
</evidence>
<dbReference type="SUPFAM" id="SSF103473">
    <property type="entry name" value="MFS general substrate transporter"/>
    <property type="match status" value="1"/>
</dbReference>
<evidence type="ECO:0000313" key="9">
    <source>
        <dbReference type="Proteomes" id="UP000251647"/>
    </source>
</evidence>
<keyword evidence="6" id="KW-0472">Membrane</keyword>
<dbReference type="SMART" id="SM00563">
    <property type="entry name" value="PlsC"/>
    <property type="match status" value="1"/>
</dbReference>
<dbReference type="InterPro" id="IPR002123">
    <property type="entry name" value="Plipid/glycerol_acylTrfase"/>
</dbReference>